<dbReference type="Gene3D" id="3.40.50.12780">
    <property type="entry name" value="N-terminal domain of ligase-like"/>
    <property type="match status" value="1"/>
</dbReference>
<gene>
    <name evidence="1" type="ORF">HGB38_12515</name>
</gene>
<name>A0A7X6R366_9NOCA</name>
<reference evidence="1 2" key="1">
    <citation type="submission" date="2020-04" db="EMBL/GenBank/DDBJ databases">
        <title>MicrobeNet Type strains.</title>
        <authorList>
            <person name="Nicholson A.C."/>
        </authorList>
    </citation>
    <scope>NUCLEOTIDE SEQUENCE [LARGE SCALE GENOMIC DNA]</scope>
    <source>
        <strain evidence="1 2">DSM 44956</strain>
    </source>
</reference>
<dbReference type="PANTHER" id="PTHR43845:SF1">
    <property type="entry name" value="BLR5969 PROTEIN"/>
    <property type="match status" value="1"/>
</dbReference>
<dbReference type="GO" id="GO:0016874">
    <property type="term" value="F:ligase activity"/>
    <property type="evidence" value="ECO:0007669"/>
    <property type="project" value="UniProtKB-KW"/>
</dbReference>
<protein>
    <submittedName>
        <fullName evidence="1">Phenylacetate--CoA ligase family protein</fullName>
    </submittedName>
</protein>
<keyword evidence="1" id="KW-0436">Ligase</keyword>
<proteinExistence type="predicted"/>
<dbReference type="EMBL" id="JAAXOS010000005">
    <property type="protein sequence ID" value="NKY27038.1"/>
    <property type="molecule type" value="Genomic_DNA"/>
</dbReference>
<organism evidence="1 2">
    <name type="scientific">Nocardia gamkensis</name>
    <dbReference type="NCBI Taxonomy" id="352869"/>
    <lineage>
        <taxon>Bacteria</taxon>
        <taxon>Bacillati</taxon>
        <taxon>Actinomycetota</taxon>
        <taxon>Actinomycetes</taxon>
        <taxon>Mycobacteriales</taxon>
        <taxon>Nocardiaceae</taxon>
        <taxon>Nocardia</taxon>
    </lineage>
</organism>
<dbReference type="SUPFAM" id="SSF56801">
    <property type="entry name" value="Acetyl-CoA synthetase-like"/>
    <property type="match status" value="1"/>
</dbReference>
<sequence length="479" mass="52818">MSAPSLSLPTRPRPGFGRALDTFHRAAIHVPAYADFLARRGIEPANIRTADDFAALPPMTKAEYLRHYPLRMLLWHGDVASAGTWSCSSGSTGRPSYWPRDLVAQEEAIELYSRVFRDSFQTRQRSTLLVVGFAMGNWIGGTYTYAAATAMRQRGHRISTIAPGIEPETILADIAELGPHYDQVVLAGYPPFVKDVLDRAPAEVLRQNLRILLAGEAITEEWRDYVLDRIGKPGQPGEIRVVYGTADAGIMGCETRTSVAVRRAAGADPALSEALFGEAHPQPTFVEYDAEYRYTEVDAEGRFLFSADTAIPLLRYRINDVGRIFSAAELAAVLDAHGHRLPVRTSADSCGFLALHRRTDVAASFYALEIYPENIRAALEDPDVGPTVTGKFVLVTDTDARFEQTLRLRVELRDGVCPAGGFTALLERKVVDALLRTNSEYRRLHRALGSAAEPQISLHRHGSAGFETGVKHRWTGTRS</sequence>
<accession>A0A7X6R366</accession>
<keyword evidence="2" id="KW-1185">Reference proteome</keyword>
<dbReference type="Proteomes" id="UP000540698">
    <property type="component" value="Unassembled WGS sequence"/>
</dbReference>
<evidence type="ECO:0000313" key="1">
    <source>
        <dbReference type="EMBL" id="NKY27038.1"/>
    </source>
</evidence>
<evidence type="ECO:0000313" key="2">
    <source>
        <dbReference type="Proteomes" id="UP000540698"/>
    </source>
</evidence>
<dbReference type="AlphaFoldDB" id="A0A7X6R366"/>
<dbReference type="RefSeq" id="WP_062969745.1">
    <property type="nucleotide sequence ID" value="NZ_JAAXOS010000005.1"/>
</dbReference>
<dbReference type="PANTHER" id="PTHR43845">
    <property type="entry name" value="BLR5969 PROTEIN"/>
    <property type="match status" value="1"/>
</dbReference>
<comment type="caution">
    <text evidence="1">The sequence shown here is derived from an EMBL/GenBank/DDBJ whole genome shotgun (WGS) entry which is preliminary data.</text>
</comment>
<dbReference type="InterPro" id="IPR042099">
    <property type="entry name" value="ANL_N_sf"/>
</dbReference>